<dbReference type="InterPro" id="IPR015882">
    <property type="entry name" value="HEX_bac_N"/>
</dbReference>
<reference evidence="9 10" key="1">
    <citation type="submission" date="2020-11" db="EMBL/GenBank/DDBJ databases">
        <title>P. mediterranea TC4 genome.</title>
        <authorList>
            <person name="Molmeret M."/>
        </authorList>
    </citation>
    <scope>NUCLEOTIDE SEQUENCE [LARGE SCALE GENOMIC DNA]</scope>
    <source>
        <strain evidence="9 10">TC4</strain>
    </source>
</reference>
<evidence type="ECO:0000259" key="6">
    <source>
        <dbReference type="Pfam" id="PF00728"/>
    </source>
</evidence>
<dbReference type="Gene3D" id="3.30.379.10">
    <property type="entry name" value="Chitobiase/beta-hexosaminidase domain 2-like"/>
    <property type="match status" value="1"/>
</dbReference>
<comment type="catalytic activity">
    <reaction evidence="1">
        <text>Hydrolysis of terminal non-reducing N-acetyl-D-hexosamine residues in N-acetyl-beta-D-hexosaminides.</text>
        <dbReference type="EC" id="3.2.1.52"/>
    </reaction>
</comment>
<evidence type="ECO:0000313" key="10">
    <source>
        <dbReference type="Proteomes" id="UP001194729"/>
    </source>
</evidence>
<protein>
    <recommendedName>
        <fullName evidence="3">beta-N-acetylhexosaminidase</fullName>
        <ecNumber evidence="3">3.2.1.52</ecNumber>
    </recommendedName>
</protein>
<dbReference type="EC" id="3.2.1.52" evidence="3"/>
<proteinExistence type="inferred from homology"/>
<dbReference type="SUPFAM" id="SSF55545">
    <property type="entry name" value="beta-N-acetylhexosaminidase-like domain"/>
    <property type="match status" value="1"/>
</dbReference>
<dbReference type="EMBL" id="JADKYU010000126">
    <property type="protein sequence ID" value="MBF4983247.1"/>
    <property type="molecule type" value="Genomic_DNA"/>
</dbReference>
<dbReference type="PRINTS" id="PR00738">
    <property type="entry name" value="GLHYDRLASE20"/>
</dbReference>
<feature type="domain" description="Glycoside hydrolase family 20 catalytic" evidence="6">
    <location>
        <begin position="154"/>
        <end position="499"/>
    </location>
</feature>
<dbReference type="PROSITE" id="PS51257">
    <property type="entry name" value="PROKAR_LIPOPROTEIN"/>
    <property type="match status" value="1"/>
</dbReference>
<dbReference type="SUPFAM" id="SSF51445">
    <property type="entry name" value="(Trans)glycosidases"/>
    <property type="match status" value="1"/>
</dbReference>
<keyword evidence="5" id="KW-0326">Glycosidase</keyword>
<dbReference type="InterPro" id="IPR059177">
    <property type="entry name" value="GH29D-like_dom"/>
</dbReference>
<dbReference type="Pfam" id="PF13290">
    <property type="entry name" value="CHB_HEX_C_1"/>
    <property type="match status" value="1"/>
</dbReference>
<dbReference type="CDD" id="cd06563">
    <property type="entry name" value="GH20_chitobiase-like"/>
    <property type="match status" value="1"/>
</dbReference>
<evidence type="ECO:0000256" key="1">
    <source>
        <dbReference type="ARBA" id="ARBA00001231"/>
    </source>
</evidence>
<name>A0ABS0A3R0_9FLAO</name>
<dbReference type="PANTHER" id="PTHR22600">
    <property type="entry name" value="BETA-HEXOSAMINIDASE"/>
    <property type="match status" value="1"/>
</dbReference>
<accession>A0ABS0A3R0</accession>
<evidence type="ECO:0000259" key="8">
    <source>
        <dbReference type="Pfam" id="PF13290"/>
    </source>
</evidence>
<evidence type="ECO:0000313" key="9">
    <source>
        <dbReference type="EMBL" id="MBF4983247.1"/>
    </source>
</evidence>
<evidence type="ECO:0000256" key="2">
    <source>
        <dbReference type="ARBA" id="ARBA00006285"/>
    </source>
</evidence>
<dbReference type="InterPro" id="IPR015883">
    <property type="entry name" value="Glyco_hydro_20_cat"/>
</dbReference>
<dbReference type="InterPro" id="IPR017853">
    <property type="entry name" value="GH"/>
</dbReference>
<comment type="similarity">
    <text evidence="2">Belongs to the glycosyl hydrolase 20 family.</text>
</comment>
<gene>
    <name evidence="9" type="ORF">FNJ87_02480</name>
</gene>
<sequence length="768" mass="87745">MSARFLILCSLILTLFSCTKPQVELLSPSIIPAPQSLQVNPGHFTINKETTLSNHDDFTASYNFLNNFLEHATDRTWETKYSDNNAIVLEYDSTITSKEGYHIVSTDRNITIKASTDAGAFYAVQSLKQLMPVDIAHRTEIHIPAVTIKDEPRFKYRGMHLDVSRHMYDVDFIKKYIDAMAMLKMNNFHWHLTDDQGWRIEIKKYPKLQEIAAYRDSTLLGHYNDTPHQYDGKKYGGYYTQEEVREVIAFAKARHINVIPEIEMPGHAQAAIAAYPELGCTGENVQVAMKWGVFEDIYCPSEETFTFLENVLDEVMELFPSKYIHIGGDEAPKTQWKSSPIAQQVIKENGLKDEFELQSYFIQRMEKYLNSKGRQIIGWDEILEGGLAPNATVMSWRGTKGAIEAAKAGHDVIMTPTSHAYFDYYQSENENEPLAIGGFLPLEKVYNFNPIPKELSDEEAIHVLGVQGNIWTEYMTTSKQVEYMAFPRMLPMSEVAWSADENKNYDSFINRVEYFHKRLDAMDINYANHLYEIDGTLNENQAYELSTKTIGKEIRFTTDGSEPTATSTLYESPIPFTADMTLKAQVFNDDEPLGRLFSQEFLYHKGVGATISINKEPHKSYSGSGAAALINGIKGSDSRYGDREWLGFWGEDIEIEIEFETEIEVKEIELRFYHAPGQWIYAPKKYYLRTESLKGTINISEINHLEPLENVAISNNSIKRIKLELDKKEEINIIRKIKIQIPNYGIIPDGSQGAGNKAWTFIDEIIIN</sequence>
<dbReference type="Gene3D" id="3.20.20.80">
    <property type="entry name" value="Glycosidases"/>
    <property type="match status" value="1"/>
</dbReference>
<dbReference type="Proteomes" id="UP001194729">
    <property type="component" value="Unassembled WGS sequence"/>
</dbReference>
<feature type="domain" description="Beta-hexosaminidase bacterial type N-terminal" evidence="7">
    <location>
        <begin position="28"/>
        <end position="150"/>
    </location>
</feature>
<dbReference type="InterPro" id="IPR029018">
    <property type="entry name" value="Hex-like_dom2"/>
</dbReference>
<feature type="domain" description="GH29D-like beta-sandwich" evidence="8">
    <location>
        <begin position="535"/>
        <end position="591"/>
    </location>
</feature>
<keyword evidence="4" id="KW-0378">Hydrolase</keyword>
<evidence type="ECO:0000259" key="7">
    <source>
        <dbReference type="Pfam" id="PF02838"/>
    </source>
</evidence>
<organism evidence="9 10">
    <name type="scientific">Nonlabens mediterrranea</name>
    <dbReference type="NCBI Taxonomy" id="1419947"/>
    <lineage>
        <taxon>Bacteria</taxon>
        <taxon>Pseudomonadati</taxon>
        <taxon>Bacteroidota</taxon>
        <taxon>Flavobacteriia</taxon>
        <taxon>Flavobacteriales</taxon>
        <taxon>Flavobacteriaceae</taxon>
        <taxon>Nonlabens</taxon>
    </lineage>
</organism>
<evidence type="ECO:0000256" key="5">
    <source>
        <dbReference type="ARBA" id="ARBA00023295"/>
    </source>
</evidence>
<dbReference type="Pfam" id="PF02838">
    <property type="entry name" value="Glyco_hydro_20b"/>
    <property type="match status" value="1"/>
</dbReference>
<comment type="caution">
    <text evidence="9">The sequence shown here is derived from an EMBL/GenBank/DDBJ whole genome shotgun (WGS) entry which is preliminary data.</text>
</comment>
<dbReference type="PANTHER" id="PTHR22600:SF57">
    <property type="entry name" value="BETA-N-ACETYLHEXOSAMINIDASE"/>
    <property type="match status" value="1"/>
</dbReference>
<evidence type="ECO:0000256" key="4">
    <source>
        <dbReference type="ARBA" id="ARBA00022801"/>
    </source>
</evidence>
<dbReference type="Pfam" id="PF00728">
    <property type="entry name" value="Glyco_hydro_20"/>
    <property type="match status" value="1"/>
</dbReference>
<keyword evidence="10" id="KW-1185">Reference proteome</keyword>
<dbReference type="InterPro" id="IPR025705">
    <property type="entry name" value="Beta_hexosaminidase_sua/sub"/>
</dbReference>
<evidence type="ECO:0000256" key="3">
    <source>
        <dbReference type="ARBA" id="ARBA00012663"/>
    </source>
</evidence>